<proteinExistence type="predicted"/>
<dbReference type="AlphaFoldDB" id="A0A1R3GM13"/>
<keyword evidence="4" id="KW-1185">Reference proteome</keyword>
<protein>
    <submittedName>
        <fullName evidence="3">Squalene monooxygenase-like protein</fullName>
    </submittedName>
</protein>
<keyword evidence="1" id="KW-0472">Membrane</keyword>
<evidence type="ECO:0000313" key="4">
    <source>
        <dbReference type="Proteomes" id="UP000188268"/>
    </source>
</evidence>
<dbReference type="Proteomes" id="UP000188268">
    <property type="component" value="Unassembled WGS sequence"/>
</dbReference>
<sequence>LGLSLFYFSALFFFSFNFTQTNAVNGTEIGERSPEIGPGADVIIVGACVAGAALAHTLGKSKFRFKEMAKKNLDSKR</sequence>
<gene>
    <name evidence="3" type="ORF">CCACVL1_25078</name>
</gene>
<feature type="non-terminal residue" evidence="3">
    <location>
        <position position="1"/>
    </location>
</feature>
<feature type="chain" id="PRO_5013294671" evidence="2">
    <location>
        <begin position="24"/>
        <end position="77"/>
    </location>
</feature>
<keyword evidence="2" id="KW-0732">Signal</keyword>
<keyword evidence="1" id="KW-1133">Transmembrane helix</keyword>
<accession>A0A1R3GM13</accession>
<evidence type="ECO:0000313" key="3">
    <source>
        <dbReference type="EMBL" id="OMO59133.1"/>
    </source>
</evidence>
<comment type="caution">
    <text evidence="3">The sequence shown here is derived from an EMBL/GenBank/DDBJ whole genome shotgun (WGS) entry which is preliminary data.</text>
</comment>
<evidence type="ECO:0000256" key="1">
    <source>
        <dbReference type="SAM" id="Phobius"/>
    </source>
</evidence>
<feature type="signal peptide" evidence="2">
    <location>
        <begin position="1"/>
        <end position="23"/>
    </location>
</feature>
<reference evidence="3 4" key="1">
    <citation type="submission" date="2013-09" db="EMBL/GenBank/DDBJ databases">
        <title>Corchorus capsularis genome sequencing.</title>
        <authorList>
            <person name="Alam M."/>
            <person name="Haque M.S."/>
            <person name="Islam M.S."/>
            <person name="Emdad E.M."/>
            <person name="Islam M.M."/>
            <person name="Ahmed B."/>
            <person name="Halim A."/>
            <person name="Hossen Q.M.M."/>
            <person name="Hossain M.Z."/>
            <person name="Ahmed R."/>
            <person name="Khan M.M."/>
            <person name="Islam R."/>
            <person name="Rashid M.M."/>
            <person name="Khan S.A."/>
            <person name="Rahman M.S."/>
            <person name="Alam M."/>
        </authorList>
    </citation>
    <scope>NUCLEOTIDE SEQUENCE [LARGE SCALE GENOMIC DNA]</scope>
    <source>
        <strain evidence="4">cv. CVL-1</strain>
        <tissue evidence="3">Whole seedling</tissue>
    </source>
</reference>
<organism evidence="3 4">
    <name type="scientific">Corchorus capsularis</name>
    <name type="common">Jute</name>
    <dbReference type="NCBI Taxonomy" id="210143"/>
    <lineage>
        <taxon>Eukaryota</taxon>
        <taxon>Viridiplantae</taxon>
        <taxon>Streptophyta</taxon>
        <taxon>Embryophyta</taxon>
        <taxon>Tracheophyta</taxon>
        <taxon>Spermatophyta</taxon>
        <taxon>Magnoliopsida</taxon>
        <taxon>eudicotyledons</taxon>
        <taxon>Gunneridae</taxon>
        <taxon>Pentapetalae</taxon>
        <taxon>rosids</taxon>
        <taxon>malvids</taxon>
        <taxon>Malvales</taxon>
        <taxon>Malvaceae</taxon>
        <taxon>Grewioideae</taxon>
        <taxon>Apeibeae</taxon>
        <taxon>Corchorus</taxon>
    </lineage>
</organism>
<name>A0A1R3GM13_COCAP</name>
<dbReference type="GO" id="GO:0004497">
    <property type="term" value="F:monooxygenase activity"/>
    <property type="evidence" value="ECO:0007669"/>
    <property type="project" value="UniProtKB-KW"/>
</dbReference>
<keyword evidence="3" id="KW-0503">Monooxygenase</keyword>
<feature type="transmembrane region" description="Helical" evidence="1">
    <location>
        <begin position="36"/>
        <end position="58"/>
    </location>
</feature>
<evidence type="ECO:0000256" key="2">
    <source>
        <dbReference type="SAM" id="SignalP"/>
    </source>
</evidence>
<dbReference type="EMBL" id="AWWV01014033">
    <property type="protein sequence ID" value="OMO59133.1"/>
    <property type="molecule type" value="Genomic_DNA"/>
</dbReference>
<keyword evidence="1" id="KW-0812">Transmembrane</keyword>
<keyword evidence="3" id="KW-0560">Oxidoreductase</keyword>